<dbReference type="EMBL" id="QGTJ01000001">
    <property type="protein sequence ID" value="PWV65582.1"/>
    <property type="molecule type" value="Genomic_DNA"/>
</dbReference>
<keyword evidence="1 3" id="KW-0808">Transferase</keyword>
<evidence type="ECO:0000259" key="2">
    <source>
        <dbReference type="Pfam" id="PF08241"/>
    </source>
</evidence>
<evidence type="ECO:0000313" key="4">
    <source>
        <dbReference type="Proteomes" id="UP000246569"/>
    </source>
</evidence>
<dbReference type="CDD" id="cd02440">
    <property type="entry name" value="AdoMet_MTases"/>
    <property type="match status" value="1"/>
</dbReference>
<dbReference type="PANTHER" id="PTHR43861">
    <property type="entry name" value="TRANS-ACONITATE 2-METHYLTRANSFERASE-RELATED"/>
    <property type="match status" value="1"/>
</dbReference>
<proteinExistence type="predicted"/>
<keyword evidence="3" id="KW-0489">Methyltransferase</keyword>
<sequence>MISFDDKARTWDDDPVKTARAEAIAAAIRAQVPLAPALRGFEFGCGTGLLSFALREALGPITLSDNSSGMLDVLRAKLTARGITDMQVLQLDLLHDPLPDAQFDLAYSAMTLHHIADTDAALARLYTLLAPGAYLCIADLDAEDGSFHGAGFDGHNGFERSELSARAQRAGFTAVDFSTVFTLSKGDGAQRRDYPVFLMVARKP</sequence>
<dbReference type="GO" id="GO:0032259">
    <property type="term" value="P:methylation"/>
    <property type="evidence" value="ECO:0007669"/>
    <property type="project" value="UniProtKB-KW"/>
</dbReference>
<organism evidence="3 4">
    <name type="scientific">Plasticicumulans acidivorans</name>
    <dbReference type="NCBI Taxonomy" id="886464"/>
    <lineage>
        <taxon>Bacteria</taxon>
        <taxon>Pseudomonadati</taxon>
        <taxon>Pseudomonadota</taxon>
        <taxon>Gammaproteobacteria</taxon>
        <taxon>Candidatus Competibacteraceae</taxon>
        <taxon>Plasticicumulans</taxon>
    </lineage>
</organism>
<dbReference type="Gene3D" id="3.40.50.150">
    <property type="entry name" value="Vaccinia Virus protein VP39"/>
    <property type="match status" value="1"/>
</dbReference>
<dbReference type="PANTHER" id="PTHR43861:SF3">
    <property type="entry name" value="PUTATIVE (AFU_ORTHOLOGUE AFUA_2G14390)-RELATED"/>
    <property type="match status" value="1"/>
</dbReference>
<dbReference type="InterPro" id="IPR029063">
    <property type="entry name" value="SAM-dependent_MTases_sf"/>
</dbReference>
<dbReference type="SUPFAM" id="SSF53335">
    <property type="entry name" value="S-adenosyl-L-methionine-dependent methyltransferases"/>
    <property type="match status" value="1"/>
</dbReference>
<evidence type="ECO:0000313" key="3">
    <source>
        <dbReference type="EMBL" id="PWV65582.1"/>
    </source>
</evidence>
<gene>
    <name evidence="3" type="ORF">C7443_10166</name>
</gene>
<feature type="domain" description="Methyltransferase type 11" evidence="2">
    <location>
        <begin position="42"/>
        <end position="137"/>
    </location>
</feature>
<dbReference type="RefSeq" id="WP_110016587.1">
    <property type="nucleotide sequence ID" value="NZ_QGTJ01000001.1"/>
</dbReference>
<dbReference type="Pfam" id="PF08241">
    <property type="entry name" value="Methyltransf_11"/>
    <property type="match status" value="1"/>
</dbReference>
<dbReference type="OrthoDB" id="9791837at2"/>
<dbReference type="Proteomes" id="UP000246569">
    <property type="component" value="Unassembled WGS sequence"/>
</dbReference>
<accession>A0A317MZ87</accession>
<dbReference type="AlphaFoldDB" id="A0A317MZ87"/>
<reference evidence="3 4" key="1">
    <citation type="submission" date="2018-05" db="EMBL/GenBank/DDBJ databases">
        <title>Genomic Encyclopedia of Type Strains, Phase IV (KMG-IV): sequencing the most valuable type-strain genomes for metagenomic binning, comparative biology and taxonomic classification.</title>
        <authorList>
            <person name="Goeker M."/>
        </authorList>
    </citation>
    <scope>NUCLEOTIDE SEQUENCE [LARGE SCALE GENOMIC DNA]</scope>
    <source>
        <strain evidence="3 4">DSM 23606</strain>
    </source>
</reference>
<dbReference type="GO" id="GO:0008757">
    <property type="term" value="F:S-adenosylmethionine-dependent methyltransferase activity"/>
    <property type="evidence" value="ECO:0007669"/>
    <property type="project" value="InterPro"/>
</dbReference>
<protein>
    <submittedName>
        <fullName evidence="3">Methyltransferase family protein</fullName>
    </submittedName>
</protein>
<keyword evidence="4" id="KW-1185">Reference proteome</keyword>
<dbReference type="InterPro" id="IPR013216">
    <property type="entry name" value="Methyltransf_11"/>
</dbReference>
<evidence type="ECO:0000256" key="1">
    <source>
        <dbReference type="ARBA" id="ARBA00022679"/>
    </source>
</evidence>
<name>A0A317MZ87_9GAMM</name>
<comment type="caution">
    <text evidence="3">The sequence shown here is derived from an EMBL/GenBank/DDBJ whole genome shotgun (WGS) entry which is preliminary data.</text>
</comment>